<dbReference type="GO" id="GO:0005096">
    <property type="term" value="F:GTPase activator activity"/>
    <property type="evidence" value="ECO:0007669"/>
    <property type="project" value="UniProtKB-KW"/>
</dbReference>
<gene>
    <name evidence="4" type="primary">ARHGAP18_1</name>
    <name evidence="4" type="ORF">DERF_015909</name>
</gene>
<keyword evidence="5" id="KW-1185">Reference proteome</keyword>
<dbReference type="GO" id="GO:0007165">
    <property type="term" value="P:signal transduction"/>
    <property type="evidence" value="ECO:0007669"/>
    <property type="project" value="InterPro"/>
</dbReference>
<organism evidence="4 5">
    <name type="scientific">Dermatophagoides farinae</name>
    <name type="common">American house dust mite</name>
    <dbReference type="NCBI Taxonomy" id="6954"/>
    <lineage>
        <taxon>Eukaryota</taxon>
        <taxon>Metazoa</taxon>
        <taxon>Ecdysozoa</taxon>
        <taxon>Arthropoda</taxon>
        <taxon>Chelicerata</taxon>
        <taxon>Arachnida</taxon>
        <taxon>Acari</taxon>
        <taxon>Acariformes</taxon>
        <taxon>Sarcoptiformes</taxon>
        <taxon>Astigmata</taxon>
        <taxon>Psoroptidia</taxon>
        <taxon>Analgoidea</taxon>
        <taxon>Pyroglyphidae</taxon>
        <taxon>Dermatophagoidinae</taxon>
        <taxon>Dermatophagoides</taxon>
    </lineage>
</organism>
<proteinExistence type="predicted"/>
<feature type="compositionally biased region" description="Polar residues" evidence="2">
    <location>
        <begin position="131"/>
        <end position="145"/>
    </location>
</feature>
<dbReference type="PANTHER" id="PTHR14963">
    <property type="entry name" value="RHO GTPASE ACTIVATING PROTEIN 18,19-RELATED"/>
    <property type="match status" value="1"/>
</dbReference>
<feature type="region of interest" description="Disordered" evidence="2">
    <location>
        <begin position="131"/>
        <end position="152"/>
    </location>
</feature>
<keyword evidence="1" id="KW-0343">GTPase activation</keyword>
<evidence type="ECO:0000256" key="2">
    <source>
        <dbReference type="SAM" id="MobiDB-lite"/>
    </source>
</evidence>
<evidence type="ECO:0000313" key="4">
    <source>
        <dbReference type="EMBL" id="KAH9491177.1"/>
    </source>
</evidence>
<sequence length="713" mass="80901">MFDSSSSSSSMKINTANNLARITYIDDDSSYDDDDDGVDICIDSLDLNVFDIDNDGKTLLENNKTIKKLNVFKNDDYSDDDDDNEIEKLPVINEDPLEQQQQQPFQQNPQLCINNDRMIITTATNVSSPSINDDDVNSMQTSSSKLMGKKRISSKLNSNAHRLRRFFIGNGPRSSSISNHVSNNDGRSVRIKYFKYNASYRKAQRGKHRQPIIYQLLEPIPVRKEEFPSSIININNNNNNNNNHGHQQKIDQSKSSKMPTNQFLMEQASLIYEDFGVQFINRNHKYLIAVSLALEVEMFVVVLELAFQQQQSLTYCEDFTKNLAGTVQELALRVLQTDVNRLQQQLFRLSPLSMNCESINIVADTNSSSYIIPMPNFSKNRKTFPSLISKNENRSIIIFGGNLTTLHVRDNERNKKDLDVPSILKHMIDYLGDNGVQEEGIFRVPGTKNRLNKLEEELTDLYMNYYKLNKPDNSKEINTIFERYNVHDVASLLKLFIRRLSPPLLTNELMDIFLMVPKIPNIFVSIKILNLLMLTLNDTHRNSLNALLILSNKVVRFMNYNLISLDGIATLLAANLFDCGSLSYNRNNPNQTSPAMNGVNQKRPSISTATTTTIESMMIGSPIQGAGGGGVGVGGSPKQSSIDHHRTSVSSQLVNEISMEMATQLERTQNSLFVLKLLINLQPILFHLPPYLERQIHEKVEEKKVQINQLFNT</sequence>
<dbReference type="Pfam" id="PF00620">
    <property type="entry name" value="RhoGAP"/>
    <property type="match status" value="1"/>
</dbReference>
<dbReference type="GO" id="GO:0030833">
    <property type="term" value="P:regulation of actin filament polymerization"/>
    <property type="evidence" value="ECO:0007669"/>
    <property type="project" value="TreeGrafter"/>
</dbReference>
<dbReference type="SUPFAM" id="SSF48350">
    <property type="entry name" value="GTPase activation domain, GAP"/>
    <property type="match status" value="1"/>
</dbReference>
<dbReference type="Gene3D" id="1.10.555.10">
    <property type="entry name" value="Rho GTPase activation protein"/>
    <property type="match status" value="1"/>
</dbReference>
<evidence type="ECO:0000256" key="1">
    <source>
        <dbReference type="ARBA" id="ARBA00022468"/>
    </source>
</evidence>
<dbReference type="PANTHER" id="PTHR14963:SF1">
    <property type="entry name" value="RHO GTPASE-ACTIVATING PROTEIN CONUNDRUM"/>
    <property type="match status" value="1"/>
</dbReference>
<name>A0A922HFL8_DERFA</name>
<reference evidence="4" key="2">
    <citation type="journal article" date="2022" name="Res Sq">
        <title>Comparative Genomics Reveals Insights into the Divergent Evolution of Astigmatic Mites and Household Pest Adaptations.</title>
        <authorList>
            <person name="Xiong Q."/>
            <person name="Wan A.T.-Y."/>
            <person name="Liu X.-Y."/>
            <person name="Fung C.S.-H."/>
            <person name="Xiao X."/>
            <person name="Malainual N."/>
            <person name="Hou J."/>
            <person name="Wang L."/>
            <person name="Wang M."/>
            <person name="Yang K."/>
            <person name="Cui Y."/>
            <person name="Leung E."/>
            <person name="Nong W."/>
            <person name="Shin S.-K."/>
            <person name="Au S."/>
            <person name="Jeong K.Y."/>
            <person name="Chew F.T."/>
            <person name="Hui J."/>
            <person name="Leung T.F."/>
            <person name="Tungtrongchitr A."/>
            <person name="Zhong N."/>
            <person name="Liu Z."/>
            <person name="Tsui S."/>
        </authorList>
    </citation>
    <scope>NUCLEOTIDE SEQUENCE</scope>
    <source>
        <strain evidence="4">Derf</strain>
        <tissue evidence="4">Whole organism</tissue>
    </source>
</reference>
<dbReference type="SMART" id="SM00324">
    <property type="entry name" value="RhoGAP"/>
    <property type="match status" value="1"/>
</dbReference>
<feature type="domain" description="Rho-GAP" evidence="3">
    <location>
        <begin position="401"/>
        <end position="607"/>
    </location>
</feature>
<comment type="caution">
    <text evidence="4">The sequence shown here is derived from an EMBL/GenBank/DDBJ whole genome shotgun (WGS) entry which is preliminary data.</text>
</comment>
<dbReference type="Proteomes" id="UP000790347">
    <property type="component" value="Unassembled WGS sequence"/>
</dbReference>
<evidence type="ECO:0000259" key="3">
    <source>
        <dbReference type="PROSITE" id="PS50238"/>
    </source>
</evidence>
<evidence type="ECO:0000313" key="5">
    <source>
        <dbReference type="Proteomes" id="UP000790347"/>
    </source>
</evidence>
<reference evidence="4" key="1">
    <citation type="submission" date="2013-05" db="EMBL/GenBank/DDBJ databases">
        <authorList>
            <person name="Yim A.K.Y."/>
            <person name="Chan T.F."/>
            <person name="Ji K.M."/>
            <person name="Liu X.Y."/>
            <person name="Zhou J.W."/>
            <person name="Li R.Q."/>
            <person name="Yang K.Y."/>
            <person name="Li J."/>
            <person name="Li M."/>
            <person name="Law P.T.W."/>
            <person name="Wu Y.L."/>
            <person name="Cai Z.L."/>
            <person name="Qin H."/>
            <person name="Bao Y."/>
            <person name="Leung R.K.K."/>
            <person name="Ng P.K.S."/>
            <person name="Zou J."/>
            <person name="Zhong X.J."/>
            <person name="Ran P.X."/>
            <person name="Zhong N.S."/>
            <person name="Liu Z.G."/>
            <person name="Tsui S.K.W."/>
        </authorList>
    </citation>
    <scope>NUCLEOTIDE SEQUENCE</scope>
    <source>
        <strain evidence="4">Derf</strain>
        <tissue evidence="4">Whole organism</tissue>
    </source>
</reference>
<dbReference type="AlphaFoldDB" id="A0A922HFL8"/>
<protein>
    <submittedName>
        <fullName evidence="4">Negative regulation of GTP binding</fullName>
    </submittedName>
</protein>
<dbReference type="InterPro" id="IPR008936">
    <property type="entry name" value="Rho_GTPase_activation_prot"/>
</dbReference>
<dbReference type="PROSITE" id="PS50238">
    <property type="entry name" value="RHOGAP"/>
    <property type="match status" value="1"/>
</dbReference>
<dbReference type="EMBL" id="ASGP02000009">
    <property type="protein sequence ID" value="KAH9491177.1"/>
    <property type="molecule type" value="Genomic_DNA"/>
</dbReference>
<dbReference type="GO" id="GO:0051056">
    <property type="term" value="P:regulation of small GTPase mediated signal transduction"/>
    <property type="evidence" value="ECO:0007669"/>
    <property type="project" value="TreeGrafter"/>
</dbReference>
<accession>A0A922HFL8</accession>
<dbReference type="GO" id="GO:0005737">
    <property type="term" value="C:cytoplasm"/>
    <property type="evidence" value="ECO:0007669"/>
    <property type="project" value="TreeGrafter"/>
</dbReference>
<dbReference type="InterPro" id="IPR000198">
    <property type="entry name" value="RhoGAP_dom"/>
</dbReference>